<dbReference type="GO" id="GO:0008448">
    <property type="term" value="F:N-acetylglucosamine-6-phosphate deacetylase activity"/>
    <property type="evidence" value="ECO:0007669"/>
    <property type="project" value="InterPro"/>
</dbReference>
<accession>A0A6J6FI46</accession>
<dbReference type="AlphaFoldDB" id="A0A6J6FI46"/>
<evidence type="ECO:0000256" key="1">
    <source>
        <dbReference type="ARBA" id="ARBA00010716"/>
    </source>
</evidence>
<sequence>MNLVAAHAVIAGRLEPQVHIEFTNEVITSIEVNSGLAPTVNGTLIPGFVDIHTHGAGGYYFSALNPDQISAVVNTHMAHGTTSMLASLVSEPIESLITQIKALLPFINQSAVRGIHLEGPYLAHSHCGAHDPALLRRPAIDELKEMIAASENTIRMVTIAPELDGAIPAIEFLVGQGITVALGHTGADPIATRAAIKAGASIITHFNNGMPKLDTGDNISSASLDDPTVALELIFDGVHVNEESVRRILKLAPDRIIAVTDAMSAAGGGDGTYTIGKLDVLVKDGIARLTSKGSLAGSTLTMDRAFLNLINNFGLSIADASFAVSTLPASRIGLDKVGSIEIGKRPDFLEFTNNGEIKVL</sequence>
<dbReference type="InterPro" id="IPR003764">
    <property type="entry name" value="GlcNAc_6-P_deAcase"/>
</dbReference>
<keyword evidence="4" id="KW-0119">Carbohydrate metabolism</keyword>
<evidence type="ECO:0000256" key="3">
    <source>
        <dbReference type="ARBA" id="ARBA00022801"/>
    </source>
</evidence>
<dbReference type="PIRSF" id="PIRSF038994">
    <property type="entry name" value="NagA"/>
    <property type="match status" value="1"/>
</dbReference>
<dbReference type="GO" id="GO:0006046">
    <property type="term" value="P:N-acetylglucosamine catabolic process"/>
    <property type="evidence" value="ECO:0007669"/>
    <property type="project" value="TreeGrafter"/>
</dbReference>
<dbReference type="Gene3D" id="2.30.40.10">
    <property type="entry name" value="Urease, subunit C, domain 1"/>
    <property type="match status" value="1"/>
</dbReference>
<dbReference type="PANTHER" id="PTHR11113">
    <property type="entry name" value="N-ACETYLGLUCOSAMINE-6-PHOSPHATE DEACETYLASE"/>
    <property type="match status" value="1"/>
</dbReference>
<dbReference type="PANTHER" id="PTHR11113:SF14">
    <property type="entry name" value="N-ACETYLGLUCOSAMINE-6-PHOSPHATE DEACETYLASE"/>
    <property type="match status" value="1"/>
</dbReference>
<dbReference type="SUPFAM" id="SSF51556">
    <property type="entry name" value="Metallo-dependent hydrolases"/>
    <property type="match status" value="1"/>
</dbReference>
<comment type="similarity">
    <text evidence="1">Belongs to the metallo-dependent hydrolases superfamily. NagA family.</text>
</comment>
<dbReference type="GO" id="GO:0046872">
    <property type="term" value="F:metal ion binding"/>
    <property type="evidence" value="ECO:0007669"/>
    <property type="project" value="UniProtKB-KW"/>
</dbReference>
<evidence type="ECO:0000259" key="5">
    <source>
        <dbReference type="Pfam" id="PF01979"/>
    </source>
</evidence>
<dbReference type="Pfam" id="PF01979">
    <property type="entry name" value="Amidohydro_1"/>
    <property type="match status" value="1"/>
</dbReference>
<evidence type="ECO:0000313" key="6">
    <source>
        <dbReference type="EMBL" id="CAB4588280.1"/>
    </source>
</evidence>
<name>A0A6J6FI46_9ZZZZ</name>
<dbReference type="InterPro" id="IPR006680">
    <property type="entry name" value="Amidohydro-rel"/>
</dbReference>
<proteinExistence type="inferred from homology"/>
<dbReference type="Gene3D" id="3.20.20.140">
    <property type="entry name" value="Metal-dependent hydrolases"/>
    <property type="match status" value="1"/>
</dbReference>
<reference evidence="6" key="1">
    <citation type="submission" date="2020-05" db="EMBL/GenBank/DDBJ databases">
        <authorList>
            <person name="Chiriac C."/>
            <person name="Salcher M."/>
            <person name="Ghai R."/>
            <person name="Kavagutti S V."/>
        </authorList>
    </citation>
    <scope>NUCLEOTIDE SEQUENCE</scope>
</reference>
<dbReference type="InterPro" id="IPR011059">
    <property type="entry name" value="Metal-dep_hydrolase_composite"/>
</dbReference>
<keyword evidence="3" id="KW-0378">Hydrolase</keyword>
<dbReference type="InterPro" id="IPR032466">
    <property type="entry name" value="Metal_Hydrolase"/>
</dbReference>
<feature type="domain" description="Amidohydrolase-related" evidence="5">
    <location>
        <begin position="43"/>
        <end position="351"/>
    </location>
</feature>
<organism evidence="6">
    <name type="scientific">freshwater metagenome</name>
    <dbReference type="NCBI Taxonomy" id="449393"/>
    <lineage>
        <taxon>unclassified sequences</taxon>
        <taxon>metagenomes</taxon>
        <taxon>ecological metagenomes</taxon>
    </lineage>
</organism>
<dbReference type="EMBL" id="CAEZUG010000016">
    <property type="protein sequence ID" value="CAB4588280.1"/>
    <property type="molecule type" value="Genomic_DNA"/>
</dbReference>
<gene>
    <name evidence="6" type="ORF">UFOPK1795_00422</name>
</gene>
<protein>
    <submittedName>
        <fullName evidence="6">Unannotated protein</fullName>
    </submittedName>
</protein>
<keyword evidence="2" id="KW-0479">Metal-binding</keyword>
<evidence type="ECO:0000256" key="2">
    <source>
        <dbReference type="ARBA" id="ARBA00022723"/>
    </source>
</evidence>
<evidence type="ECO:0000256" key="4">
    <source>
        <dbReference type="ARBA" id="ARBA00023277"/>
    </source>
</evidence>